<dbReference type="Pfam" id="PF25088">
    <property type="entry name" value="GPKOW_C"/>
    <property type="match status" value="1"/>
</dbReference>
<dbReference type="GO" id="GO:0005681">
    <property type="term" value="C:spliceosomal complex"/>
    <property type="evidence" value="ECO:0007669"/>
    <property type="project" value="TreeGrafter"/>
</dbReference>
<evidence type="ECO:0000313" key="7">
    <source>
        <dbReference type="EMBL" id="CAH1266391.1"/>
    </source>
</evidence>
<comment type="similarity">
    <text evidence="2">Belongs to the MOS2 family.</text>
</comment>
<sequence>MEGGDPYDRMTENCTIVVTKPMDWSLQLVYLHKIRHDTSIKVVLTDVEGYPPVYNGKCETPVNHNGRSGEFLLTSMEQIVVKGVIAYKPPAVTGEQAVSVRRDGREPAEIKDPTNIQTRAGTSYQSCPTFWVYHIVTMVMLPSNISTVFSQNVSLYSIHIVMLKVSTAMHIGANIIDGQNQWNVPSTDREGQDGEGVKKSSLAEKLKQKLAKTDRSTEVEGRDDEVSRAAREVMEEAARSMGNWEDRGNDRKYDDFTVPLMSLNKAPEGFETDGKLDVSIRPDEASLDDYEAMPVEAFGMAALRGMGWKPGEGIGRTFKQHVDPLQLQVRPKGLGLGAIVQPMTDKNKKPLKPGETRKEEDTKGLVPGAHVLILAGPHRDMYGKVESLNAETARAVVSLALGGQTLDISENALQAVSKEEYKKNSHKIKEKEVNGKSSKEKERKKERHRDREDDERHHREKDRRREDQESERRKDDRKEERRKDRDKEDRRRDREKEDRDKSERKRKYDDDHYRESKSKSKRKEDSFDSSKEHRSSPCQSRPVLQACWMRPQLRVRVVDKHYKNGKYYNAKVAIDDVTDAETCTCVTEDGRVIDGVKQSMLETVIPKTEPGYIMVVGGKYKGQKAEVIGKDKKNCIATVQFLPDREKTVKVSYDDICQYLGDVETY</sequence>
<evidence type="ECO:0000256" key="2">
    <source>
        <dbReference type="ARBA" id="ARBA00010966"/>
    </source>
</evidence>
<dbReference type="Pfam" id="PF12656">
    <property type="entry name" value="G-patch_2"/>
    <property type="match status" value="1"/>
</dbReference>
<dbReference type="Gene3D" id="2.30.30.30">
    <property type="match status" value="1"/>
</dbReference>
<dbReference type="Gene3D" id="2.30.30.140">
    <property type="match status" value="1"/>
</dbReference>
<dbReference type="InterPro" id="IPR026822">
    <property type="entry name" value="Spp2/MOS2_G-patch"/>
</dbReference>
<evidence type="ECO:0000256" key="5">
    <source>
        <dbReference type="SAM" id="MobiDB-lite"/>
    </source>
</evidence>
<proteinExistence type="inferred from homology"/>
<dbReference type="InterPro" id="IPR000467">
    <property type="entry name" value="G_patch_dom"/>
</dbReference>
<dbReference type="InterPro" id="IPR045166">
    <property type="entry name" value="Spp2-like"/>
</dbReference>
<dbReference type="InterPro" id="IPR041994">
    <property type="entry name" value="GPKOW_KOW2"/>
</dbReference>
<name>A0A8J9ZZD3_BRALA</name>
<dbReference type="GO" id="GO:0000398">
    <property type="term" value="P:mRNA splicing, via spliceosome"/>
    <property type="evidence" value="ECO:0007669"/>
    <property type="project" value="InterPro"/>
</dbReference>
<dbReference type="EMBL" id="OV696690">
    <property type="protein sequence ID" value="CAH1266391.1"/>
    <property type="molecule type" value="Genomic_DNA"/>
</dbReference>
<feature type="domain" description="G-patch" evidence="6">
    <location>
        <begin position="295"/>
        <end position="341"/>
    </location>
</feature>
<feature type="compositionally biased region" description="Basic and acidic residues" evidence="5">
    <location>
        <begin position="345"/>
        <end position="363"/>
    </location>
</feature>
<dbReference type="SMART" id="SM00739">
    <property type="entry name" value="KOW"/>
    <property type="match status" value="2"/>
</dbReference>
<organism evidence="7 8">
    <name type="scientific">Branchiostoma lanceolatum</name>
    <name type="common">Common lancelet</name>
    <name type="synonym">Amphioxus lanceolatum</name>
    <dbReference type="NCBI Taxonomy" id="7740"/>
    <lineage>
        <taxon>Eukaryota</taxon>
        <taxon>Metazoa</taxon>
        <taxon>Chordata</taxon>
        <taxon>Cephalochordata</taxon>
        <taxon>Leptocardii</taxon>
        <taxon>Amphioxiformes</taxon>
        <taxon>Branchiostomatidae</taxon>
        <taxon>Branchiostoma</taxon>
    </lineage>
</organism>
<evidence type="ECO:0000256" key="3">
    <source>
        <dbReference type="ARBA" id="ARBA00022737"/>
    </source>
</evidence>
<evidence type="ECO:0000256" key="4">
    <source>
        <dbReference type="ARBA" id="ARBA00023242"/>
    </source>
</evidence>
<feature type="region of interest" description="Disordered" evidence="5">
    <location>
        <begin position="179"/>
        <end position="227"/>
    </location>
</feature>
<protein>
    <submittedName>
        <fullName evidence="7">GPKOW protein</fullName>
    </submittedName>
</protein>
<dbReference type="AlphaFoldDB" id="A0A8J9ZZD3"/>
<dbReference type="PANTHER" id="PTHR15818:SF2">
    <property type="entry name" value="G-PATCH DOMAIN AND KOW MOTIFS-CONTAINING PROTEIN"/>
    <property type="match status" value="1"/>
</dbReference>
<keyword evidence="4" id="KW-0539">Nucleus</keyword>
<dbReference type="SMART" id="SM00443">
    <property type="entry name" value="G_patch"/>
    <property type="match status" value="1"/>
</dbReference>
<dbReference type="PROSITE" id="PS50174">
    <property type="entry name" value="G_PATCH"/>
    <property type="match status" value="1"/>
</dbReference>
<reference evidence="7" key="1">
    <citation type="submission" date="2022-01" db="EMBL/GenBank/DDBJ databases">
        <authorList>
            <person name="Braso-Vives M."/>
        </authorList>
    </citation>
    <scope>NUCLEOTIDE SEQUENCE</scope>
</reference>
<keyword evidence="8" id="KW-1185">Reference proteome</keyword>
<dbReference type="GO" id="GO:0003676">
    <property type="term" value="F:nucleic acid binding"/>
    <property type="evidence" value="ECO:0007669"/>
    <property type="project" value="InterPro"/>
</dbReference>
<dbReference type="InterPro" id="IPR005824">
    <property type="entry name" value="KOW"/>
</dbReference>
<gene>
    <name evidence="7" type="primary">GPKOW</name>
    <name evidence="7" type="ORF">BLAG_LOCUS19994</name>
</gene>
<feature type="region of interest" description="Disordered" evidence="5">
    <location>
        <begin position="344"/>
        <end position="363"/>
    </location>
</feature>
<dbReference type="InterPro" id="IPR014722">
    <property type="entry name" value="Rib_uL2_dom2"/>
</dbReference>
<feature type="compositionally biased region" description="Basic and acidic residues" evidence="5">
    <location>
        <begin position="187"/>
        <end position="227"/>
    </location>
</feature>
<dbReference type="InterPro" id="IPR041993">
    <property type="entry name" value="GPKOW_KOW1"/>
</dbReference>
<dbReference type="CDD" id="cd13152">
    <property type="entry name" value="KOW_GPKOW_A"/>
    <property type="match status" value="1"/>
</dbReference>
<keyword evidence="3" id="KW-0677">Repeat</keyword>
<dbReference type="PANTHER" id="PTHR15818">
    <property type="entry name" value="G PATCH AND KOW-CONTAINING"/>
    <property type="match status" value="1"/>
</dbReference>
<dbReference type="OrthoDB" id="5577072at2759"/>
<feature type="compositionally biased region" description="Basic and acidic residues" evidence="5">
    <location>
        <begin position="419"/>
        <end position="535"/>
    </location>
</feature>
<evidence type="ECO:0000259" key="6">
    <source>
        <dbReference type="PROSITE" id="PS50174"/>
    </source>
</evidence>
<accession>A0A8J9ZZD3</accession>
<feature type="region of interest" description="Disordered" evidence="5">
    <location>
        <begin position="419"/>
        <end position="540"/>
    </location>
</feature>
<dbReference type="Proteomes" id="UP000838412">
    <property type="component" value="Chromosome 5"/>
</dbReference>
<evidence type="ECO:0000313" key="8">
    <source>
        <dbReference type="Proteomes" id="UP000838412"/>
    </source>
</evidence>
<dbReference type="CDD" id="cd13153">
    <property type="entry name" value="KOW_GPKOW_B"/>
    <property type="match status" value="1"/>
</dbReference>
<evidence type="ECO:0000256" key="1">
    <source>
        <dbReference type="ARBA" id="ARBA00004123"/>
    </source>
</evidence>
<comment type="subcellular location">
    <subcellularLocation>
        <location evidence="1">Nucleus</location>
    </subcellularLocation>
</comment>